<keyword evidence="2" id="KW-0472">Membrane</keyword>
<comment type="caution">
    <text evidence="3">The sequence shown here is derived from an EMBL/GenBank/DDBJ whole genome shotgun (WGS) entry which is preliminary data.</text>
</comment>
<feature type="coiled-coil region" evidence="1">
    <location>
        <begin position="54"/>
        <end position="81"/>
    </location>
</feature>
<keyword evidence="4" id="KW-1185">Reference proteome</keyword>
<gene>
    <name evidence="3" type="ORF">RD792_014854</name>
</gene>
<name>A0ABR0CR60_9LAMI</name>
<organism evidence="3 4">
    <name type="scientific">Penstemon davidsonii</name>
    <dbReference type="NCBI Taxonomy" id="160366"/>
    <lineage>
        <taxon>Eukaryota</taxon>
        <taxon>Viridiplantae</taxon>
        <taxon>Streptophyta</taxon>
        <taxon>Embryophyta</taxon>
        <taxon>Tracheophyta</taxon>
        <taxon>Spermatophyta</taxon>
        <taxon>Magnoliopsida</taxon>
        <taxon>eudicotyledons</taxon>
        <taxon>Gunneridae</taxon>
        <taxon>Pentapetalae</taxon>
        <taxon>asterids</taxon>
        <taxon>lamiids</taxon>
        <taxon>Lamiales</taxon>
        <taxon>Plantaginaceae</taxon>
        <taxon>Cheloneae</taxon>
        <taxon>Penstemon</taxon>
    </lineage>
</organism>
<evidence type="ECO:0000313" key="3">
    <source>
        <dbReference type="EMBL" id="KAK4479342.1"/>
    </source>
</evidence>
<evidence type="ECO:0000256" key="2">
    <source>
        <dbReference type="SAM" id="Phobius"/>
    </source>
</evidence>
<keyword evidence="2" id="KW-1133">Transmembrane helix</keyword>
<accession>A0ABR0CR60</accession>
<sequence>MESISNSMIRLGSAHCSCGLRVRIYTSWTKENPGRRFARCQCLTAENTRLIRDRDELSTQMQIVVNSLQNIEAENMALRRKQKLAMICAVIVFLWYICCAKLSIMPITRRMRAAELKLSDDWTFEQTARFVNLLYQECKRGDPMDFEFLTGVCQRISSQMSVMYDMRFSLSGIKKKLENMRKMNETFNAFLETPGVAYEAWSCESHVNIDYWRIIPAAEESAWFMHFRLHGEPFHCKLSYIFDTKGVGTFPRDLTGSPGWPIHVRDSDDDELAVVPIATLGYVPAVPFDEGNEVVMAENDGAQVGPSSVGEVGSSDGCDDGGMFGKKLWVVDEDY</sequence>
<dbReference type="Proteomes" id="UP001291926">
    <property type="component" value="Unassembled WGS sequence"/>
</dbReference>
<dbReference type="EMBL" id="JAYDYQ010002687">
    <property type="protein sequence ID" value="KAK4479342.1"/>
    <property type="molecule type" value="Genomic_DNA"/>
</dbReference>
<reference evidence="3 4" key="1">
    <citation type="journal article" date="2023" name="bioRxiv">
        <title>Genome report: Whole genome sequence and annotation of Penstemon davidsonii.</title>
        <authorList>
            <person name="Ostevik K.L."/>
            <person name="Alabady M."/>
            <person name="Zhang M."/>
            <person name="Rausher M.D."/>
        </authorList>
    </citation>
    <scope>NUCLEOTIDE SEQUENCE [LARGE SCALE GENOMIC DNA]</scope>
    <source>
        <strain evidence="3">DNT005</strain>
        <tissue evidence="3">Whole leaf</tissue>
    </source>
</reference>
<keyword evidence="2" id="KW-0812">Transmembrane</keyword>
<feature type="transmembrane region" description="Helical" evidence="2">
    <location>
        <begin position="84"/>
        <end position="104"/>
    </location>
</feature>
<keyword evidence="1" id="KW-0175">Coiled coil</keyword>
<evidence type="ECO:0000256" key="1">
    <source>
        <dbReference type="SAM" id="Coils"/>
    </source>
</evidence>
<protein>
    <submittedName>
        <fullName evidence="3">Uncharacterized protein</fullName>
    </submittedName>
</protein>
<evidence type="ECO:0000313" key="4">
    <source>
        <dbReference type="Proteomes" id="UP001291926"/>
    </source>
</evidence>
<proteinExistence type="predicted"/>